<dbReference type="InterPro" id="IPR005624">
    <property type="entry name" value="PduO/GlcC-like"/>
</dbReference>
<dbReference type="Gene3D" id="3.30.450.150">
    <property type="entry name" value="Haem-degrading domain"/>
    <property type="match status" value="1"/>
</dbReference>
<accession>A0ABQ5WKE4</accession>
<protein>
    <recommendedName>
        <fullName evidence="5">Porin</fullName>
    </recommendedName>
</protein>
<evidence type="ECO:0008006" key="5">
    <source>
        <dbReference type="Google" id="ProtNLM"/>
    </source>
</evidence>
<proteinExistence type="inferred from homology"/>
<organism evidence="3 4">
    <name type="scientific">Gluconobacter japonicus</name>
    <dbReference type="NCBI Taxonomy" id="376620"/>
    <lineage>
        <taxon>Bacteria</taxon>
        <taxon>Pseudomonadati</taxon>
        <taxon>Pseudomonadota</taxon>
        <taxon>Alphaproteobacteria</taxon>
        <taxon>Acetobacterales</taxon>
        <taxon>Acetobacteraceae</taxon>
        <taxon>Gluconobacter</taxon>
    </lineage>
</organism>
<sequence>MNLETSNTLIDQAKKLATASHNRVAIAIVDAGGNLVSFQKMDGTQLGSIELAIRKAKTALSFARPTADMEHALNSGNYMISTLPNALPAGGGYPIMVNNELVGALGLSGGEGETDAHLAQSAVTADLKGKDHGMKTRRHMHRKKLAVFFLCAVFGSVGSSRHAFAQSETSQNLSTPDSYKSRAFAMEGVGTFAVGPLVPSLYGNPHLFGDWGGAQTWLTKHGMYLNVALNEEYMANVTGGRTRDNVLAGQVAAELDVDWQQLAGIKGLWTHLLVINGHGRSFSHTLGDSVTNPEQIYGARGNVVAHLVSMYADKSFLNDRIILSLGDIPTGSFFAFDYVACSFMNVSVCSNFAPGKYVPGGRDWPSGNLGGVLRLRPTEETYIMGGVFAVSPHSYNGGISGWALAQSGLGKVSSQIEIGWMPSFGKNKLRGNYKIGAWYDNSRYPNLYEDINGNSFQATGLERRYEAGMTSAWFMFDQMLVRNGPGITDGLILLGGVGYAQGNLVAMRDHEWIGAVESGTPWHRSGDQAGIMFQHMDMSRTVSLQQESSLALGLPFLANQWGPVYGVQNWENVYEAFYSTHIMRGTTLQADFQYLQRPGATTTFKDAAVIGGQLTSNF</sequence>
<dbReference type="PANTHER" id="PTHR37944:SF1">
    <property type="entry name" value="PORIN B"/>
    <property type="match status" value="1"/>
</dbReference>
<dbReference type="InterPro" id="IPR052932">
    <property type="entry name" value="OprB_Porin"/>
</dbReference>
<comment type="caution">
    <text evidence="3">The sequence shown here is derived from an EMBL/GenBank/DDBJ whole genome shotgun (WGS) entry which is preliminary data.</text>
</comment>
<evidence type="ECO:0000313" key="3">
    <source>
        <dbReference type="EMBL" id="GLQ59905.1"/>
    </source>
</evidence>
<dbReference type="Proteomes" id="UP001156613">
    <property type="component" value="Unassembled WGS sequence"/>
</dbReference>
<dbReference type="InterPro" id="IPR038084">
    <property type="entry name" value="PduO/GlcC-like_sf"/>
</dbReference>
<dbReference type="Gene3D" id="2.40.160.180">
    <property type="entry name" value="Carbohydrate-selective porin OprB"/>
    <property type="match status" value="1"/>
</dbReference>
<comment type="similarity">
    <text evidence="1 2">Belongs to the OprB family.</text>
</comment>
<dbReference type="InterPro" id="IPR038673">
    <property type="entry name" value="OprB_sf"/>
</dbReference>
<evidence type="ECO:0000313" key="4">
    <source>
        <dbReference type="Proteomes" id="UP001156613"/>
    </source>
</evidence>
<dbReference type="Pfam" id="PF03928">
    <property type="entry name" value="HbpS-like"/>
    <property type="match status" value="1"/>
</dbReference>
<gene>
    <name evidence="3" type="ORF">GCM10010937_17080</name>
</gene>
<keyword evidence="4" id="KW-1185">Reference proteome</keyword>
<dbReference type="PANTHER" id="PTHR37944">
    <property type="entry name" value="PORIN B"/>
    <property type="match status" value="1"/>
</dbReference>
<dbReference type="EMBL" id="BSNT01000060">
    <property type="protein sequence ID" value="GLQ59905.1"/>
    <property type="molecule type" value="Genomic_DNA"/>
</dbReference>
<dbReference type="Pfam" id="PF04966">
    <property type="entry name" value="OprB"/>
    <property type="match status" value="1"/>
</dbReference>
<reference evidence="4" key="1">
    <citation type="journal article" date="2019" name="Int. J. Syst. Evol. Microbiol.">
        <title>The Global Catalogue of Microorganisms (GCM) 10K type strain sequencing project: providing services to taxonomists for standard genome sequencing and annotation.</title>
        <authorList>
            <consortium name="The Broad Institute Genomics Platform"/>
            <consortium name="The Broad Institute Genome Sequencing Center for Infectious Disease"/>
            <person name="Wu L."/>
            <person name="Ma J."/>
        </authorList>
    </citation>
    <scope>NUCLEOTIDE SEQUENCE [LARGE SCALE GENOMIC DNA]</scope>
    <source>
        <strain evidence="4">NBRC 3271</strain>
    </source>
</reference>
<evidence type="ECO:0000256" key="2">
    <source>
        <dbReference type="RuleBase" id="RU363072"/>
    </source>
</evidence>
<evidence type="ECO:0000256" key="1">
    <source>
        <dbReference type="ARBA" id="ARBA00008769"/>
    </source>
</evidence>
<name>A0ABQ5WKE4_GLUJA</name>
<dbReference type="SUPFAM" id="SSF143744">
    <property type="entry name" value="GlcG-like"/>
    <property type="match status" value="1"/>
</dbReference>
<dbReference type="InterPro" id="IPR007049">
    <property type="entry name" value="Carb-sel_porin_OprB"/>
</dbReference>